<evidence type="ECO:0000256" key="3">
    <source>
        <dbReference type="PROSITE-ProRule" id="PRU00708"/>
    </source>
</evidence>
<organism evidence="4 5">
    <name type="scientific">Kalanchoe fedtschenkoi</name>
    <name type="common">Lavender scallops</name>
    <name type="synonym">South American air plant</name>
    <dbReference type="NCBI Taxonomy" id="63787"/>
    <lineage>
        <taxon>Eukaryota</taxon>
        <taxon>Viridiplantae</taxon>
        <taxon>Streptophyta</taxon>
        <taxon>Embryophyta</taxon>
        <taxon>Tracheophyta</taxon>
        <taxon>Spermatophyta</taxon>
        <taxon>Magnoliopsida</taxon>
        <taxon>eudicotyledons</taxon>
        <taxon>Gunneridae</taxon>
        <taxon>Pentapetalae</taxon>
        <taxon>Saxifragales</taxon>
        <taxon>Crassulaceae</taxon>
        <taxon>Kalanchoe</taxon>
    </lineage>
</organism>
<evidence type="ECO:0008006" key="6">
    <source>
        <dbReference type="Google" id="ProtNLM"/>
    </source>
</evidence>
<dbReference type="InterPro" id="IPR011990">
    <property type="entry name" value="TPR-like_helical_dom_sf"/>
</dbReference>
<dbReference type="Gene3D" id="1.25.40.10">
    <property type="entry name" value="Tetratricopeptide repeat domain"/>
    <property type="match status" value="3"/>
</dbReference>
<dbReference type="EnsemblPlants" id="Kaladp0083s0007.1.v1.1">
    <property type="protein sequence ID" value="Kaladp0083s0007.1.v1.1"/>
    <property type="gene ID" value="Kaladp0083s0007.v1.1"/>
</dbReference>
<proteinExistence type="inferred from homology"/>
<evidence type="ECO:0000256" key="2">
    <source>
        <dbReference type="ARBA" id="ARBA00022737"/>
    </source>
</evidence>
<dbReference type="Gramene" id="Kaladp0083s0007.1.v1.1">
    <property type="protein sequence ID" value="Kaladp0083s0007.1.v1.1"/>
    <property type="gene ID" value="Kaladp0083s0007.v1.1"/>
</dbReference>
<dbReference type="InterPro" id="IPR002885">
    <property type="entry name" value="PPR_rpt"/>
</dbReference>
<sequence length="482" mass="55177">MAIVAQYVARLTLSKSLSQHRWLCTAAEAVSEATAGDVNLVQSKGDKLFHQLRSMEVKEGSSELSEVIDKWVADGVFLKRHHVVSWIVQLRRFHKYTNALQVSEWLEKSKFAMIDSDRAIRIDLISATKGIDDAEKYFNGLQTSAKTMKTYGALLSCYCRGNMTEKAVVLFEKMKDSGVTPTTLNMNQLMHLYLKAGQPEKVLLLVQELEGLEFAPDKYTYTHLMNSYAALKDYDGAEKVLEKMTANKVKLDWFSYATLARIHINAGCFEKANDVLERMESMEKMRDPEAFQTLISLYAKTNNQLGVFQAWESLKLIQKNVSNNGYLSFLIALAELGDLDSLQKYFKEWELSCSLYDMRICDVLLKFYLNRDMLTKAKTLADSLTAKEVKPTFRTLTLFMDYHLKKSQTDIALQYLEQGAVTMKQKKYNDWFPAEETVELFLNLFKENRDAANAQTFFEIMKDLNRLDSKISDALLALGCRI</sequence>
<dbReference type="PANTHER" id="PTHR45717">
    <property type="entry name" value="OS12G0527900 PROTEIN"/>
    <property type="match status" value="1"/>
</dbReference>
<dbReference type="NCBIfam" id="TIGR00756">
    <property type="entry name" value="PPR"/>
    <property type="match status" value="2"/>
</dbReference>
<dbReference type="Proteomes" id="UP000594263">
    <property type="component" value="Unplaced"/>
</dbReference>
<keyword evidence="2" id="KW-0677">Repeat</keyword>
<dbReference type="PROSITE" id="PS51375">
    <property type="entry name" value="PPR"/>
    <property type="match status" value="2"/>
</dbReference>
<dbReference type="GO" id="GO:0005739">
    <property type="term" value="C:mitochondrion"/>
    <property type="evidence" value="ECO:0007669"/>
    <property type="project" value="TreeGrafter"/>
</dbReference>
<dbReference type="GO" id="GO:0003729">
    <property type="term" value="F:mRNA binding"/>
    <property type="evidence" value="ECO:0007669"/>
    <property type="project" value="UniProtKB-ARBA"/>
</dbReference>
<dbReference type="Pfam" id="PF01535">
    <property type="entry name" value="PPR"/>
    <property type="match status" value="2"/>
</dbReference>
<evidence type="ECO:0000313" key="5">
    <source>
        <dbReference type="Proteomes" id="UP000594263"/>
    </source>
</evidence>
<dbReference type="OMA" id="GVNRSWE"/>
<accession>A0A7N0USZ3</accession>
<keyword evidence="5" id="KW-1185">Reference proteome</keyword>
<evidence type="ECO:0000313" key="4">
    <source>
        <dbReference type="EnsemblPlants" id="Kaladp0083s0007.1.v1.1"/>
    </source>
</evidence>
<comment type="similarity">
    <text evidence="1">Belongs to the PPR family. P subfamily.</text>
</comment>
<feature type="repeat" description="PPR" evidence="3">
    <location>
        <begin position="217"/>
        <end position="251"/>
    </location>
</feature>
<reference evidence="4" key="1">
    <citation type="submission" date="2021-01" db="UniProtKB">
        <authorList>
            <consortium name="EnsemblPlants"/>
        </authorList>
    </citation>
    <scope>IDENTIFICATION</scope>
</reference>
<feature type="repeat" description="PPR" evidence="3">
    <location>
        <begin position="147"/>
        <end position="181"/>
    </location>
</feature>
<protein>
    <recommendedName>
        <fullName evidence="6">Pentatricopeptide repeat-containing protein</fullName>
    </recommendedName>
</protein>
<name>A0A7N0USZ3_KALFE</name>
<evidence type="ECO:0000256" key="1">
    <source>
        <dbReference type="ARBA" id="ARBA00007626"/>
    </source>
</evidence>
<dbReference type="AlphaFoldDB" id="A0A7N0USZ3"/>
<dbReference type="Pfam" id="PF13812">
    <property type="entry name" value="PPR_3"/>
    <property type="match status" value="1"/>
</dbReference>
<dbReference type="PANTHER" id="PTHR45717:SF5">
    <property type="entry name" value="PENTACOTRIPEPTIDE-REPEAT REGION OF PRORP DOMAIN-CONTAINING PROTEIN"/>
    <property type="match status" value="1"/>
</dbReference>